<feature type="domain" description="Thioredoxin" evidence="2">
    <location>
        <begin position="44"/>
        <end position="191"/>
    </location>
</feature>
<dbReference type="PANTHER" id="PTHR42852">
    <property type="entry name" value="THIOL:DISULFIDE INTERCHANGE PROTEIN DSBE"/>
    <property type="match status" value="1"/>
</dbReference>
<dbReference type="InterPro" id="IPR000866">
    <property type="entry name" value="AhpC/TSA"/>
</dbReference>
<accession>A0ABX8JH89</accession>
<organism evidence="3 4">
    <name type="scientific">Geomonas diazotrophica</name>
    <dbReference type="NCBI Taxonomy" id="2843197"/>
    <lineage>
        <taxon>Bacteria</taxon>
        <taxon>Pseudomonadati</taxon>
        <taxon>Thermodesulfobacteriota</taxon>
        <taxon>Desulfuromonadia</taxon>
        <taxon>Geobacterales</taxon>
        <taxon>Geobacteraceae</taxon>
        <taxon>Geomonas</taxon>
    </lineage>
</organism>
<name>A0ABX8JH89_9BACT</name>
<dbReference type="InterPro" id="IPR013766">
    <property type="entry name" value="Thioredoxin_domain"/>
</dbReference>
<dbReference type="EMBL" id="CP076724">
    <property type="protein sequence ID" value="QWV96491.1"/>
    <property type="molecule type" value="Genomic_DNA"/>
</dbReference>
<dbReference type="Pfam" id="PF00578">
    <property type="entry name" value="AhpC-TSA"/>
    <property type="match status" value="1"/>
</dbReference>
<protein>
    <submittedName>
        <fullName evidence="3">Redoxin domain-containing protein</fullName>
    </submittedName>
</protein>
<dbReference type="PANTHER" id="PTHR42852:SF17">
    <property type="entry name" value="THIOREDOXIN-LIKE PROTEIN HI_1115"/>
    <property type="match status" value="1"/>
</dbReference>
<dbReference type="PROSITE" id="PS51352">
    <property type="entry name" value="THIOREDOXIN_2"/>
    <property type="match status" value="1"/>
</dbReference>
<reference evidence="3 4" key="1">
    <citation type="submission" date="2021-06" db="EMBL/GenBank/DDBJ databases">
        <title>Gemonas diversity in paddy soil.</title>
        <authorList>
            <person name="Liu G."/>
        </authorList>
    </citation>
    <scope>NUCLEOTIDE SEQUENCE [LARGE SCALE GENOMIC DNA]</scope>
    <source>
        <strain evidence="3 4">RG29</strain>
    </source>
</reference>
<dbReference type="InterPro" id="IPR050553">
    <property type="entry name" value="Thioredoxin_ResA/DsbE_sf"/>
</dbReference>
<dbReference type="PROSITE" id="PS50005">
    <property type="entry name" value="TPR"/>
    <property type="match status" value="1"/>
</dbReference>
<evidence type="ECO:0000313" key="3">
    <source>
        <dbReference type="EMBL" id="QWV96491.1"/>
    </source>
</evidence>
<keyword evidence="1" id="KW-0802">TPR repeat</keyword>
<gene>
    <name evidence="3" type="ORF">KP005_14065</name>
</gene>
<sequence>MNRVGSDLQADIFGVVRRYLTLLIMALCCWSGSPAPADASLLVLQVGVEGPDFVLNTLEGKNKKSSELQGEGLTALVFWSTSVKKSEALLTKMQQLYSRFRSSGFSVIAVNVDEQKAGPRTLQAVGKTRDRLKLDFPMLLDPGLAAFSDYGVIALPTTVIVDKQRVVKYELSGYPLVGADALEEFVVSSIAGPSSQKQVAHPAYLPDKTAVRFYGMGIRSLKSKVLASQAENWFRKAVDADPNFMLPRLGLGKLYKDRGDMVRAEAEYRAVLAKEPKHPVATCEVALVLVERGRNTDALAMLEDARNSHEAYSPCYYYMGYALGRERRLPEAEAMFREAEALNPSDYRTYVYQGKLFEYLKDTKKAADSYARALDRIVHGK</sequence>
<dbReference type="InterPro" id="IPR019734">
    <property type="entry name" value="TPR_rpt"/>
</dbReference>
<feature type="repeat" description="TPR" evidence="1">
    <location>
        <begin position="313"/>
        <end position="346"/>
    </location>
</feature>
<dbReference type="Proteomes" id="UP000683493">
    <property type="component" value="Chromosome"/>
</dbReference>
<dbReference type="SMART" id="SM00028">
    <property type="entry name" value="TPR"/>
    <property type="match status" value="3"/>
</dbReference>
<dbReference type="Pfam" id="PF13432">
    <property type="entry name" value="TPR_16"/>
    <property type="match status" value="2"/>
</dbReference>
<evidence type="ECO:0000313" key="4">
    <source>
        <dbReference type="Proteomes" id="UP000683493"/>
    </source>
</evidence>
<dbReference type="CDD" id="cd02966">
    <property type="entry name" value="TlpA_like_family"/>
    <property type="match status" value="1"/>
</dbReference>
<evidence type="ECO:0000259" key="2">
    <source>
        <dbReference type="PROSITE" id="PS51352"/>
    </source>
</evidence>
<keyword evidence="4" id="KW-1185">Reference proteome</keyword>
<evidence type="ECO:0000256" key="1">
    <source>
        <dbReference type="PROSITE-ProRule" id="PRU00339"/>
    </source>
</evidence>
<proteinExistence type="predicted"/>